<dbReference type="Gene3D" id="1.20.1250.20">
    <property type="entry name" value="MFS general substrate transporter like domains"/>
    <property type="match status" value="1"/>
</dbReference>
<dbReference type="CDD" id="cd17330">
    <property type="entry name" value="MFS_SLC46_TetA_like"/>
    <property type="match status" value="1"/>
</dbReference>
<feature type="transmembrane region" description="Helical" evidence="7">
    <location>
        <begin position="251"/>
        <end position="269"/>
    </location>
</feature>
<feature type="transmembrane region" description="Helical" evidence="7">
    <location>
        <begin position="348"/>
        <end position="374"/>
    </location>
</feature>
<dbReference type="EMBL" id="MDYX01000040">
    <property type="protein sequence ID" value="KAF9630282.1"/>
    <property type="molecule type" value="Genomic_DNA"/>
</dbReference>
<feature type="transmembrane region" description="Helical" evidence="7">
    <location>
        <begin position="108"/>
        <end position="126"/>
    </location>
</feature>
<evidence type="ECO:0000256" key="3">
    <source>
        <dbReference type="ARBA" id="ARBA00022692"/>
    </source>
</evidence>
<reference evidence="9" key="1">
    <citation type="submission" date="2016-08" db="EMBL/GenBank/DDBJ databases">
        <authorList>
            <person name="Yan J."/>
        </authorList>
    </citation>
    <scope>NUCLEOTIDE SEQUENCE</scope>
    <source>
        <strain evidence="9">CSS-01s</strain>
    </source>
</reference>
<comment type="subcellular location">
    <subcellularLocation>
        <location evidence="1">Membrane</location>
        <topology evidence="1">Multi-pass membrane protein</topology>
    </subcellularLocation>
</comment>
<gene>
    <name evidence="9" type="ORF">BFW01_g844</name>
</gene>
<feature type="transmembrane region" description="Helical" evidence="7">
    <location>
        <begin position="324"/>
        <end position="342"/>
    </location>
</feature>
<feature type="transmembrane region" description="Helical" evidence="7">
    <location>
        <begin position="289"/>
        <end position="312"/>
    </location>
</feature>
<protein>
    <submittedName>
        <fullName evidence="9">Peptide/nitrate transporter-like protein</fullName>
    </submittedName>
</protein>
<keyword evidence="2" id="KW-0813">Transport</keyword>
<dbReference type="SUPFAM" id="SSF103473">
    <property type="entry name" value="MFS general substrate transporter"/>
    <property type="match status" value="1"/>
</dbReference>
<feature type="transmembrane region" description="Helical" evidence="7">
    <location>
        <begin position="187"/>
        <end position="209"/>
    </location>
</feature>
<dbReference type="InterPro" id="IPR011701">
    <property type="entry name" value="MFS"/>
</dbReference>
<proteinExistence type="predicted"/>
<evidence type="ECO:0000256" key="4">
    <source>
        <dbReference type="ARBA" id="ARBA00022989"/>
    </source>
</evidence>
<evidence type="ECO:0000256" key="2">
    <source>
        <dbReference type="ARBA" id="ARBA00022448"/>
    </source>
</evidence>
<evidence type="ECO:0000256" key="5">
    <source>
        <dbReference type="ARBA" id="ARBA00023136"/>
    </source>
</evidence>
<dbReference type="InterPro" id="IPR020846">
    <property type="entry name" value="MFS_dom"/>
</dbReference>
<feature type="transmembrane region" description="Helical" evidence="7">
    <location>
        <begin position="85"/>
        <end position="102"/>
    </location>
</feature>
<dbReference type="AlphaFoldDB" id="A0A8H7IR60"/>
<keyword evidence="5 7" id="KW-0472">Membrane</keyword>
<keyword evidence="4 7" id="KW-1133">Transmembrane helix</keyword>
<dbReference type="Proteomes" id="UP000627934">
    <property type="component" value="Unassembled WGS sequence"/>
</dbReference>
<reference evidence="9" key="2">
    <citation type="journal article" date="2018" name="DNA Res.">
        <title>Comparative genome and transcriptome analyses reveal adaptations to opportunistic infections in woody plant degrading pathogens of Botryosphaeriaceae.</title>
        <authorList>
            <person name="Yan J.Y."/>
            <person name="Zhao W.S."/>
            <person name="Chen Z."/>
            <person name="Xing Q.K."/>
            <person name="Zhang W."/>
            <person name="Chethana K.W.T."/>
            <person name="Xue M.F."/>
            <person name="Xu J.P."/>
            <person name="Phillips A.J.L."/>
            <person name="Wang Y."/>
            <person name="Liu J.H."/>
            <person name="Liu M."/>
            <person name="Zhou Y."/>
            <person name="Jayawardena R.S."/>
            <person name="Manawasinghe I.S."/>
            <person name="Huang J.B."/>
            <person name="Qiao G.H."/>
            <person name="Fu C.Y."/>
            <person name="Guo F.F."/>
            <person name="Dissanayake A.J."/>
            <person name="Peng Y.L."/>
            <person name="Hyde K.D."/>
            <person name="Li X.H."/>
        </authorList>
    </citation>
    <scope>NUCLEOTIDE SEQUENCE</scope>
    <source>
        <strain evidence="9">CSS-01s</strain>
    </source>
</reference>
<feature type="domain" description="Major facilitator superfamily (MFS) profile" evidence="8">
    <location>
        <begin position="15"/>
        <end position="451"/>
    </location>
</feature>
<evidence type="ECO:0000313" key="9">
    <source>
        <dbReference type="EMBL" id="KAF9630282.1"/>
    </source>
</evidence>
<dbReference type="PROSITE" id="PS50850">
    <property type="entry name" value="MFS"/>
    <property type="match status" value="1"/>
</dbReference>
<feature type="region of interest" description="Disordered" evidence="6">
    <location>
        <begin position="217"/>
        <end position="244"/>
    </location>
</feature>
<dbReference type="PANTHER" id="PTHR23504">
    <property type="entry name" value="MAJOR FACILITATOR SUPERFAMILY DOMAIN-CONTAINING PROTEIN 10"/>
    <property type="match status" value="1"/>
</dbReference>
<comment type="caution">
    <text evidence="9">The sequence shown here is derived from an EMBL/GenBank/DDBJ whole genome shotgun (WGS) entry which is preliminary data.</text>
</comment>
<feature type="transmembrane region" description="Helical" evidence="7">
    <location>
        <begin position="51"/>
        <end position="73"/>
    </location>
</feature>
<feature type="transmembrane region" description="Helical" evidence="7">
    <location>
        <begin position="423"/>
        <end position="447"/>
    </location>
</feature>
<dbReference type="PANTHER" id="PTHR23504:SF15">
    <property type="entry name" value="MAJOR FACILITATOR SUPERFAMILY (MFS) PROFILE DOMAIN-CONTAINING PROTEIN"/>
    <property type="match status" value="1"/>
</dbReference>
<dbReference type="GO" id="GO:0022857">
    <property type="term" value="F:transmembrane transporter activity"/>
    <property type="evidence" value="ECO:0007669"/>
    <property type="project" value="InterPro"/>
</dbReference>
<evidence type="ECO:0000313" key="10">
    <source>
        <dbReference type="Proteomes" id="UP000627934"/>
    </source>
</evidence>
<evidence type="ECO:0000256" key="7">
    <source>
        <dbReference type="SAM" id="Phobius"/>
    </source>
</evidence>
<dbReference type="GO" id="GO:0016020">
    <property type="term" value="C:membrane"/>
    <property type="evidence" value="ECO:0007669"/>
    <property type="project" value="UniProtKB-SubCell"/>
</dbReference>
<evidence type="ECO:0000256" key="1">
    <source>
        <dbReference type="ARBA" id="ARBA00004141"/>
    </source>
</evidence>
<accession>A0A8H7IR60</accession>
<organism evidence="9 10">
    <name type="scientific">Lasiodiplodia theobromae</name>
    <dbReference type="NCBI Taxonomy" id="45133"/>
    <lineage>
        <taxon>Eukaryota</taxon>
        <taxon>Fungi</taxon>
        <taxon>Dikarya</taxon>
        <taxon>Ascomycota</taxon>
        <taxon>Pezizomycotina</taxon>
        <taxon>Dothideomycetes</taxon>
        <taxon>Dothideomycetes incertae sedis</taxon>
        <taxon>Botryosphaeriales</taxon>
        <taxon>Botryosphaeriaceae</taxon>
        <taxon>Lasiodiplodia</taxon>
    </lineage>
</organism>
<feature type="transmembrane region" description="Helical" evidence="7">
    <location>
        <begin position="147"/>
        <end position="167"/>
    </location>
</feature>
<evidence type="ECO:0000256" key="6">
    <source>
        <dbReference type="SAM" id="MobiDB-lite"/>
    </source>
</evidence>
<keyword evidence="3 7" id="KW-0812">Transmembrane</keyword>
<sequence>MVDLKHPAAKHSRKNYFLVSCIVLCEPISSTMLLPFVYFMVKDFGYPEAKIGPRAGIITSCFFVAQMFSTPFWSVWSNSAGRKPTLLAGLFSAALGTILFGLSQSLAWAIVARCLCGLLNGNFPVARTMVGELAELSGTDKGKAFSLFGFCLAAGWLIGPMIGGTLARPAIQLGISGPAGLFVRFPYLLPCICAASINLIVFAASWFLLDDTKPAPRRGGDTGPDEADPLLGPADPPPPKCRTTNQRNRRVQVMCLASSLFFFTHAILFDELFPLFAVSSTKAGTGLSFLPRDIATALMASGPAMFVALLGFPLVHKRVSAPKLYALSALVFVVVYPAFSLLPSVGAAWLWPCLVTLIMLRYMSLVVSLTSLNIMINDIVVPEERALINGVAQSIGSFARTIGPTLGGCVWSWSLSSGLPAPLDFHACFVLLATLGAAQGATALMLFRGSDNVSKVSGEGRVEVAED</sequence>
<dbReference type="InterPro" id="IPR036259">
    <property type="entry name" value="MFS_trans_sf"/>
</dbReference>
<feature type="transmembrane region" description="Helical" evidence="7">
    <location>
        <begin position="16"/>
        <end position="39"/>
    </location>
</feature>
<evidence type="ECO:0000259" key="8">
    <source>
        <dbReference type="PROSITE" id="PS50850"/>
    </source>
</evidence>
<dbReference type="Pfam" id="PF07690">
    <property type="entry name" value="MFS_1"/>
    <property type="match status" value="1"/>
</dbReference>
<name>A0A8H7IR60_9PEZI</name>